<feature type="region of interest" description="Disordered" evidence="1">
    <location>
        <begin position="25"/>
        <end position="93"/>
    </location>
</feature>
<feature type="compositionally biased region" description="Polar residues" evidence="1">
    <location>
        <begin position="36"/>
        <end position="50"/>
    </location>
</feature>
<dbReference type="EMBL" id="JASSZA010000005">
    <property type="protein sequence ID" value="KAK2112701.1"/>
    <property type="molecule type" value="Genomic_DNA"/>
</dbReference>
<comment type="caution">
    <text evidence="2">The sequence shown here is derived from an EMBL/GenBank/DDBJ whole genome shotgun (WGS) entry which is preliminary data.</text>
</comment>
<evidence type="ECO:0000313" key="3">
    <source>
        <dbReference type="Proteomes" id="UP001266305"/>
    </source>
</evidence>
<evidence type="ECO:0000313" key="2">
    <source>
        <dbReference type="EMBL" id="KAK2112701.1"/>
    </source>
</evidence>
<keyword evidence="3" id="KW-1185">Reference proteome</keyword>
<gene>
    <name evidence="2" type="ORF">P7K49_012448</name>
</gene>
<feature type="non-terminal residue" evidence="2">
    <location>
        <position position="93"/>
    </location>
</feature>
<organism evidence="2 3">
    <name type="scientific">Saguinus oedipus</name>
    <name type="common">Cotton-top tamarin</name>
    <name type="synonym">Oedipomidas oedipus</name>
    <dbReference type="NCBI Taxonomy" id="9490"/>
    <lineage>
        <taxon>Eukaryota</taxon>
        <taxon>Metazoa</taxon>
        <taxon>Chordata</taxon>
        <taxon>Craniata</taxon>
        <taxon>Vertebrata</taxon>
        <taxon>Euteleostomi</taxon>
        <taxon>Mammalia</taxon>
        <taxon>Eutheria</taxon>
        <taxon>Euarchontoglires</taxon>
        <taxon>Primates</taxon>
        <taxon>Haplorrhini</taxon>
        <taxon>Platyrrhini</taxon>
        <taxon>Cebidae</taxon>
        <taxon>Callitrichinae</taxon>
        <taxon>Saguinus</taxon>
    </lineage>
</organism>
<proteinExistence type="predicted"/>
<sequence length="93" mass="10442">MGQTQYTIHPACACRCHDQVAKRPGFVGSRGLSESGDCQQEVSHDGQTTALDKERQVFRRRRNQDVRSRYKAQPAPPELNSESEDYSPSSSET</sequence>
<dbReference type="Proteomes" id="UP001266305">
    <property type="component" value="Unassembled WGS sequence"/>
</dbReference>
<evidence type="ECO:0000256" key="1">
    <source>
        <dbReference type="SAM" id="MobiDB-lite"/>
    </source>
</evidence>
<feature type="compositionally biased region" description="Basic and acidic residues" evidence="1">
    <location>
        <begin position="51"/>
        <end position="68"/>
    </location>
</feature>
<protein>
    <submittedName>
        <fullName evidence="2">Uncharacterized protein</fullName>
    </submittedName>
</protein>
<name>A0ABQ9VU80_SAGOE</name>
<accession>A0ABQ9VU80</accession>
<reference evidence="2 3" key="1">
    <citation type="submission" date="2023-05" db="EMBL/GenBank/DDBJ databases">
        <title>B98-5 Cell Line De Novo Hybrid Assembly: An Optical Mapping Approach.</title>
        <authorList>
            <person name="Kananen K."/>
            <person name="Auerbach J.A."/>
            <person name="Kautto E."/>
            <person name="Blachly J.S."/>
        </authorList>
    </citation>
    <scope>NUCLEOTIDE SEQUENCE [LARGE SCALE GENOMIC DNA]</scope>
    <source>
        <strain evidence="2">B95-8</strain>
        <tissue evidence="2">Cell line</tissue>
    </source>
</reference>